<comment type="caution">
    <text evidence="6">The sequence shown here is derived from an EMBL/GenBank/DDBJ whole genome shotgun (WGS) entry which is preliminary data.</text>
</comment>
<dbReference type="SUPFAM" id="SSF57701">
    <property type="entry name" value="Zn2/Cys6 DNA-binding domain"/>
    <property type="match status" value="1"/>
</dbReference>
<dbReference type="GeneID" id="96004095"/>
<dbReference type="AlphaFoldDB" id="A0AB34KUJ8"/>
<dbReference type="CDD" id="cd00067">
    <property type="entry name" value="GAL4"/>
    <property type="match status" value="1"/>
</dbReference>
<feature type="compositionally biased region" description="Polar residues" evidence="4">
    <location>
        <begin position="27"/>
        <end position="41"/>
    </location>
</feature>
<dbReference type="InterPro" id="IPR053187">
    <property type="entry name" value="Notoamide_regulator"/>
</dbReference>
<name>A0AB34KUJ8_9PEZI</name>
<dbReference type="GO" id="GO:0003677">
    <property type="term" value="F:DNA binding"/>
    <property type="evidence" value="ECO:0007669"/>
    <property type="project" value="InterPro"/>
</dbReference>
<dbReference type="Proteomes" id="UP000803884">
    <property type="component" value="Unassembled WGS sequence"/>
</dbReference>
<evidence type="ECO:0000256" key="2">
    <source>
        <dbReference type="ARBA" id="ARBA00023242"/>
    </source>
</evidence>
<evidence type="ECO:0000256" key="4">
    <source>
        <dbReference type="SAM" id="MobiDB-lite"/>
    </source>
</evidence>
<proteinExistence type="predicted"/>
<dbReference type="SMART" id="SM00066">
    <property type="entry name" value="GAL4"/>
    <property type="match status" value="1"/>
</dbReference>
<reference evidence="6 7" key="1">
    <citation type="journal article" date="2020" name="Microbiol. Resour. Announc.">
        <title>Draft Genome Sequence of a Cladosporium Species Isolated from the Mesophotic Ascidian Didemnum maculosum.</title>
        <authorList>
            <person name="Gioti A."/>
            <person name="Siaperas R."/>
            <person name="Nikolaivits E."/>
            <person name="Le Goff G."/>
            <person name="Ouazzani J."/>
            <person name="Kotoulas G."/>
            <person name="Topakas E."/>
        </authorList>
    </citation>
    <scope>NUCLEOTIDE SEQUENCE [LARGE SCALE GENOMIC DNA]</scope>
    <source>
        <strain evidence="6 7">TM138-S3</strain>
    </source>
</reference>
<dbReference type="EMBL" id="JAAQHG020000006">
    <property type="protein sequence ID" value="KAL1588714.1"/>
    <property type="molecule type" value="Genomic_DNA"/>
</dbReference>
<sequence length="656" mass="73508">MANEERRGPRRLAPKLPPVPSSTSSSYTLENRSQSQSQDLQNLGPPKPKRAQVRAACVACQRGKAKCDGVRPCCSRCARRGHVCEYDVEPDTSRSISMKRKNESLQGELDQLRQLLEYIRTRSEVESMEIYRRVRVAVDPLDVVELLRGGDLLLQHGVPDGSAGSEAPASGLGNLDISAMDNSSIKVRARPWTKLAGDGLVSELVSSFFAYDNGFYLAFVDQECFLDDMQSGDIENSEFCSPLLVHAICALRCSTSERARLFGSLQGFDLRERFLNEARRLLDKSCGRRSLPTVQALLILYTCCTGQGRDRGGLQYRLVAYEMLKRLQVRLEARYSRPGIADEAGRHKYQKGISRALWGIFCFESISASAYLQPSMVRAPTVPRRFADNGSIDPAVTGNRASQPEPQLSAYVLNATCDLSERLYEAMTEYGTNGVDSRVRLYHELRQWASSMPSLIRADTNFCPETSLLSTYEDMLVLNLFRPLDPSQRLPDDLGTSGLICLHHCKRTLETSERYWEAWPADDYSIMNLYPLYHVAITLLHMLHDDQSHDLFERVCALLARYADDFPLARYILQALKTIAVRLRLPLPLGVAESFRNVNLSASELADVPAAFVLPAHTEMWDVIFEERVGGEDPGVPGVEMGELLSQWTDLEQLSS</sequence>
<dbReference type="GO" id="GO:0008270">
    <property type="term" value="F:zinc ion binding"/>
    <property type="evidence" value="ECO:0007669"/>
    <property type="project" value="InterPro"/>
</dbReference>
<keyword evidence="1" id="KW-0479">Metal-binding</keyword>
<dbReference type="RefSeq" id="XP_069231819.1">
    <property type="nucleotide sequence ID" value="XM_069371257.1"/>
</dbReference>
<feature type="coiled-coil region" evidence="3">
    <location>
        <begin position="95"/>
        <end position="122"/>
    </location>
</feature>
<dbReference type="Gene3D" id="4.10.240.10">
    <property type="entry name" value="Zn(2)-C6 fungal-type DNA-binding domain"/>
    <property type="match status" value="1"/>
</dbReference>
<evidence type="ECO:0000256" key="1">
    <source>
        <dbReference type="ARBA" id="ARBA00022723"/>
    </source>
</evidence>
<evidence type="ECO:0000313" key="6">
    <source>
        <dbReference type="EMBL" id="KAL1588714.1"/>
    </source>
</evidence>
<evidence type="ECO:0000259" key="5">
    <source>
        <dbReference type="PROSITE" id="PS50048"/>
    </source>
</evidence>
<keyword evidence="7" id="KW-1185">Reference proteome</keyword>
<evidence type="ECO:0000256" key="3">
    <source>
        <dbReference type="SAM" id="Coils"/>
    </source>
</evidence>
<protein>
    <recommendedName>
        <fullName evidence="5">Zn(2)-C6 fungal-type domain-containing protein</fullName>
    </recommendedName>
</protein>
<keyword evidence="3" id="KW-0175">Coiled coil</keyword>
<dbReference type="GO" id="GO:0000981">
    <property type="term" value="F:DNA-binding transcription factor activity, RNA polymerase II-specific"/>
    <property type="evidence" value="ECO:0007669"/>
    <property type="project" value="InterPro"/>
</dbReference>
<dbReference type="InterPro" id="IPR001138">
    <property type="entry name" value="Zn2Cys6_DnaBD"/>
</dbReference>
<feature type="domain" description="Zn(2)-C6 fungal-type" evidence="5">
    <location>
        <begin position="56"/>
        <end position="86"/>
    </location>
</feature>
<gene>
    <name evidence="6" type="ORF">WHR41_02651</name>
</gene>
<dbReference type="Pfam" id="PF04082">
    <property type="entry name" value="Fungal_trans"/>
    <property type="match status" value="1"/>
</dbReference>
<evidence type="ECO:0000313" key="7">
    <source>
        <dbReference type="Proteomes" id="UP000803884"/>
    </source>
</evidence>
<dbReference type="Pfam" id="PF00172">
    <property type="entry name" value="Zn_clus"/>
    <property type="match status" value="1"/>
</dbReference>
<keyword evidence="2" id="KW-0539">Nucleus</keyword>
<dbReference type="PROSITE" id="PS50048">
    <property type="entry name" value="ZN2_CY6_FUNGAL_2"/>
    <property type="match status" value="1"/>
</dbReference>
<feature type="region of interest" description="Disordered" evidence="4">
    <location>
        <begin position="1"/>
        <end position="48"/>
    </location>
</feature>
<dbReference type="CDD" id="cd12148">
    <property type="entry name" value="fungal_TF_MHR"/>
    <property type="match status" value="1"/>
</dbReference>
<dbReference type="PANTHER" id="PTHR47256:SF1">
    <property type="entry name" value="ZN(II)2CYS6 TRANSCRIPTION FACTOR (EUROFUNG)"/>
    <property type="match status" value="1"/>
</dbReference>
<dbReference type="InterPro" id="IPR036864">
    <property type="entry name" value="Zn2-C6_fun-type_DNA-bd_sf"/>
</dbReference>
<organism evidence="6 7">
    <name type="scientific">Cladosporium halotolerans</name>
    <dbReference type="NCBI Taxonomy" id="1052096"/>
    <lineage>
        <taxon>Eukaryota</taxon>
        <taxon>Fungi</taxon>
        <taxon>Dikarya</taxon>
        <taxon>Ascomycota</taxon>
        <taxon>Pezizomycotina</taxon>
        <taxon>Dothideomycetes</taxon>
        <taxon>Dothideomycetidae</taxon>
        <taxon>Cladosporiales</taxon>
        <taxon>Cladosporiaceae</taxon>
        <taxon>Cladosporium</taxon>
    </lineage>
</organism>
<dbReference type="InterPro" id="IPR007219">
    <property type="entry name" value="XnlR_reg_dom"/>
</dbReference>
<accession>A0AB34KUJ8</accession>
<dbReference type="PANTHER" id="PTHR47256">
    <property type="entry name" value="ZN(II)2CYS6 TRANSCRIPTION FACTOR (EUROFUNG)-RELATED"/>
    <property type="match status" value="1"/>
</dbReference>
<dbReference type="GO" id="GO:0006351">
    <property type="term" value="P:DNA-templated transcription"/>
    <property type="evidence" value="ECO:0007669"/>
    <property type="project" value="InterPro"/>
</dbReference>